<dbReference type="PIRSF" id="PIRSF016393">
    <property type="entry name" value="Enh_rudimentary"/>
    <property type="match status" value="1"/>
</dbReference>
<comment type="function">
    <text evidence="2">May have a role in the cell cycle.</text>
</comment>
<dbReference type="Gene3D" id="3.30.2260.10">
    <property type="entry name" value="Enhancer of rudimentary"/>
    <property type="match status" value="1"/>
</dbReference>
<evidence type="ECO:0000313" key="3">
    <source>
        <dbReference type="EMBL" id="JAC72217.1"/>
    </source>
</evidence>
<sequence>MAENRHTILLIQTSPSPNTRTYRDYESISGAVDGVCQIFEQKLKELNPQLPNITYDVSDLFNYIDSLRDLSALVFDNKSLTYEPHDKEWIKSRVFAHLRKQVS</sequence>
<keyword evidence="2" id="KW-0131">Cell cycle</keyword>
<organism evidence="3">
    <name type="scientific">Tetraselmis sp. GSL018</name>
    <dbReference type="NCBI Taxonomy" id="582737"/>
    <lineage>
        <taxon>Eukaryota</taxon>
        <taxon>Viridiplantae</taxon>
        <taxon>Chlorophyta</taxon>
        <taxon>core chlorophytes</taxon>
        <taxon>Chlorodendrophyceae</taxon>
        <taxon>Chlorodendrales</taxon>
        <taxon>Chlorodendraceae</taxon>
        <taxon>Tetraselmis</taxon>
    </lineage>
</organism>
<name>A0A061RH26_9CHLO</name>
<accession>A0A061RH26</accession>
<proteinExistence type="inferred from homology"/>
<gene>
    <name evidence="3" type="ORF">TSPGSL018_243</name>
</gene>
<dbReference type="SUPFAM" id="SSF143875">
    <property type="entry name" value="ERH-like"/>
    <property type="match status" value="1"/>
</dbReference>
<dbReference type="Pfam" id="PF01133">
    <property type="entry name" value="ER"/>
    <property type="match status" value="1"/>
</dbReference>
<reference evidence="3" key="1">
    <citation type="submission" date="2014-05" db="EMBL/GenBank/DDBJ databases">
        <title>The transcriptome of the halophilic microalga Tetraselmis sp. GSL018 isolated from the Great Salt Lake, Utah.</title>
        <authorList>
            <person name="Jinkerson R.E."/>
            <person name="D'Adamo S."/>
            <person name="Posewitz M.C."/>
        </authorList>
    </citation>
    <scope>NUCLEOTIDE SEQUENCE</scope>
    <source>
        <strain evidence="3">GSL018</strain>
    </source>
</reference>
<comment type="similarity">
    <text evidence="1 2">Belongs to the E(R) family.</text>
</comment>
<dbReference type="EMBL" id="GBEZ01013805">
    <property type="protein sequence ID" value="JAC72217.1"/>
    <property type="molecule type" value="Transcribed_RNA"/>
</dbReference>
<evidence type="ECO:0000256" key="1">
    <source>
        <dbReference type="ARBA" id="ARBA00007491"/>
    </source>
</evidence>
<dbReference type="AlphaFoldDB" id="A0A061RH26"/>
<evidence type="ECO:0000256" key="2">
    <source>
        <dbReference type="PIRNR" id="PIRNR016393"/>
    </source>
</evidence>
<dbReference type="PANTHER" id="PTHR12373">
    <property type="entry name" value="ENHANCER OF RUDIMENTARY ERH"/>
    <property type="match status" value="1"/>
</dbReference>
<dbReference type="PANTHER" id="PTHR12373:SF0">
    <property type="entry name" value="ENHANCER OF RUDIMENTARY HOMOLOG"/>
    <property type="match status" value="1"/>
</dbReference>
<dbReference type="InterPro" id="IPR000781">
    <property type="entry name" value="ERH"/>
</dbReference>
<dbReference type="InterPro" id="IPR035912">
    <property type="entry name" value="EHR_sf"/>
</dbReference>
<protein>
    <recommendedName>
        <fullName evidence="2">Enhancer of rudimentary homolog</fullName>
    </recommendedName>
</protein>